<keyword evidence="6" id="KW-1185">Reference proteome</keyword>
<dbReference type="SMART" id="SM00866">
    <property type="entry name" value="UTRA"/>
    <property type="match status" value="1"/>
</dbReference>
<evidence type="ECO:0000256" key="1">
    <source>
        <dbReference type="ARBA" id="ARBA00023015"/>
    </source>
</evidence>
<dbReference type="PRINTS" id="PR00035">
    <property type="entry name" value="HTHGNTR"/>
</dbReference>
<dbReference type="GO" id="GO:0003677">
    <property type="term" value="F:DNA binding"/>
    <property type="evidence" value="ECO:0007669"/>
    <property type="project" value="UniProtKB-KW"/>
</dbReference>
<dbReference type="InterPro" id="IPR011663">
    <property type="entry name" value="UTRA"/>
</dbReference>
<feature type="domain" description="HTH gntR-type" evidence="4">
    <location>
        <begin position="9"/>
        <end position="77"/>
    </location>
</feature>
<protein>
    <submittedName>
        <fullName evidence="5">GntR family transcriptional regulator</fullName>
    </submittedName>
</protein>
<dbReference type="InterPro" id="IPR000524">
    <property type="entry name" value="Tscrpt_reg_HTH_GntR"/>
</dbReference>
<dbReference type="CDD" id="cd07377">
    <property type="entry name" value="WHTH_GntR"/>
    <property type="match status" value="1"/>
</dbReference>
<dbReference type="Pfam" id="PF00392">
    <property type="entry name" value="GntR"/>
    <property type="match status" value="1"/>
</dbReference>
<keyword evidence="3" id="KW-0804">Transcription</keyword>
<dbReference type="PANTHER" id="PTHR44846:SF1">
    <property type="entry name" value="MANNOSYL-D-GLYCERATE TRANSPORT_METABOLISM SYSTEM REPRESSOR MNGR-RELATED"/>
    <property type="match status" value="1"/>
</dbReference>
<dbReference type="InterPro" id="IPR050679">
    <property type="entry name" value="Bact_HTH_transcr_reg"/>
</dbReference>
<dbReference type="Gene3D" id="3.40.1410.10">
    <property type="entry name" value="Chorismate lyase-like"/>
    <property type="match status" value="1"/>
</dbReference>
<dbReference type="SUPFAM" id="SSF46785">
    <property type="entry name" value="Winged helix' DNA-binding domain"/>
    <property type="match status" value="1"/>
</dbReference>
<dbReference type="GO" id="GO:0045892">
    <property type="term" value="P:negative regulation of DNA-templated transcription"/>
    <property type="evidence" value="ECO:0007669"/>
    <property type="project" value="TreeGrafter"/>
</dbReference>
<evidence type="ECO:0000259" key="4">
    <source>
        <dbReference type="PROSITE" id="PS50949"/>
    </source>
</evidence>
<dbReference type="PROSITE" id="PS50949">
    <property type="entry name" value="HTH_GNTR"/>
    <property type="match status" value="1"/>
</dbReference>
<sequence length="246" mass="28455">MRISHNSGTPLHLQVEKLIREMIEFPIYKNGELFPKEVDMAKKLGISRNTVRQAISKLVLEGSLERKKGVGTKVVVRNISTQLQSWMSFTQEMKHKGITVVNFNLDVTKEKANKEVSAALEIKEGTELIKLCRLRGDENGPFVYFVSYFHPRIGLTGDEDFKRPLYEILEGDYSIVVNLSRDEIKAMLSDEEISKLLETKVNSPILKRLRRVYDPGKRPVEYNICYYRADKFSYEIDINRDYGDKN</sequence>
<organism evidence="5 6">
    <name type="scientific">Flaviramulus basaltis</name>
    <dbReference type="NCBI Taxonomy" id="369401"/>
    <lineage>
        <taxon>Bacteria</taxon>
        <taxon>Pseudomonadati</taxon>
        <taxon>Bacteroidota</taxon>
        <taxon>Flavobacteriia</taxon>
        <taxon>Flavobacteriales</taxon>
        <taxon>Flavobacteriaceae</taxon>
        <taxon>Flaviramulus</taxon>
    </lineage>
</organism>
<dbReference type="AlphaFoldDB" id="A0A1K2IMM6"/>
<evidence type="ECO:0000313" key="6">
    <source>
        <dbReference type="Proteomes" id="UP000182544"/>
    </source>
</evidence>
<dbReference type="Gene3D" id="1.10.10.10">
    <property type="entry name" value="Winged helix-like DNA-binding domain superfamily/Winged helix DNA-binding domain"/>
    <property type="match status" value="1"/>
</dbReference>
<dbReference type="EMBL" id="FPKV01000003">
    <property type="protein sequence ID" value="SFZ93558.1"/>
    <property type="molecule type" value="Genomic_DNA"/>
</dbReference>
<dbReference type="InterPro" id="IPR028978">
    <property type="entry name" value="Chorismate_lyase_/UTRA_dom_sf"/>
</dbReference>
<name>A0A1K2IMM6_9FLAO</name>
<gene>
    <name evidence="5" type="ORF">SAMN05428642_103202</name>
</gene>
<dbReference type="SUPFAM" id="SSF64288">
    <property type="entry name" value="Chorismate lyase-like"/>
    <property type="match status" value="1"/>
</dbReference>
<dbReference type="InterPro" id="IPR036388">
    <property type="entry name" value="WH-like_DNA-bd_sf"/>
</dbReference>
<accession>A0A1K2IMM6</accession>
<evidence type="ECO:0000256" key="2">
    <source>
        <dbReference type="ARBA" id="ARBA00023125"/>
    </source>
</evidence>
<dbReference type="GO" id="GO:0003700">
    <property type="term" value="F:DNA-binding transcription factor activity"/>
    <property type="evidence" value="ECO:0007669"/>
    <property type="project" value="InterPro"/>
</dbReference>
<dbReference type="InterPro" id="IPR036390">
    <property type="entry name" value="WH_DNA-bd_sf"/>
</dbReference>
<keyword evidence="2" id="KW-0238">DNA-binding</keyword>
<keyword evidence="1" id="KW-0805">Transcription regulation</keyword>
<dbReference type="Proteomes" id="UP000182544">
    <property type="component" value="Unassembled WGS sequence"/>
</dbReference>
<evidence type="ECO:0000313" key="5">
    <source>
        <dbReference type="EMBL" id="SFZ93558.1"/>
    </source>
</evidence>
<evidence type="ECO:0000256" key="3">
    <source>
        <dbReference type="ARBA" id="ARBA00023163"/>
    </source>
</evidence>
<dbReference type="RefSeq" id="WP_216231118.1">
    <property type="nucleotide sequence ID" value="NZ_FPKV01000003.1"/>
</dbReference>
<proteinExistence type="predicted"/>
<dbReference type="Pfam" id="PF07702">
    <property type="entry name" value="UTRA"/>
    <property type="match status" value="1"/>
</dbReference>
<dbReference type="PANTHER" id="PTHR44846">
    <property type="entry name" value="MANNOSYL-D-GLYCERATE TRANSPORT/METABOLISM SYSTEM REPRESSOR MNGR-RELATED"/>
    <property type="match status" value="1"/>
</dbReference>
<reference evidence="5 6" key="1">
    <citation type="submission" date="2016-10" db="EMBL/GenBank/DDBJ databases">
        <authorList>
            <person name="de Groot N.N."/>
        </authorList>
    </citation>
    <scope>NUCLEOTIDE SEQUENCE [LARGE SCALE GENOMIC DNA]</scope>
    <source>
        <strain evidence="5 6">DSM 18180</strain>
    </source>
</reference>
<dbReference type="STRING" id="369401.SAMN05428642_103202"/>
<dbReference type="SMART" id="SM00345">
    <property type="entry name" value="HTH_GNTR"/>
    <property type="match status" value="1"/>
</dbReference>